<organism evidence="1 2">
    <name type="scientific">Vermiconidia calcicola</name>
    <dbReference type="NCBI Taxonomy" id="1690605"/>
    <lineage>
        <taxon>Eukaryota</taxon>
        <taxon>Fungi</taxon>
        <taxon>Dikarya</taxon>
        <taxon>Ascomycota</taxon>
        <taxon>Pezizomycotina</taxon>
        <taxon>Dothideomycetes</taxon>
        <taxon>Dothideomycetidae</taxon>
        <taxon>Mycosphaerellales</taxon>
        <taxon>Extremaceae</taxon>
        <taxon>Vermiconidia</taxon>
    </lineage>
</organism>
<dbReference type="EMBL" id="JAUTXU010000022">
    <property type="protein sequence ID" value="KAK3720371.1"/>
    <property type="molecule type" value="Genomic_DNA"/>
</dbReference>
<protein>
    <submittedName>
        <fullName evidence="1">Uncharacterized protein</fullName>
    </submittedName>
</protein>
<sequence length="470" mass="51639">MPTRTFNFDVIVVGGGNTAPCAALTAHENGARVAIIEAGPRDERGGNSRFSGTAWRFVHDGKDHLLPLLDAEGLKEAERCSMAPYTAEDFTADMLAKSGGRHDRDEIRTIVEQGYHTMKWLAEHGVPFKLPLNFWVSHEGKHGVQDLASGVPVVTRDYGRGLADAMWKAAEQTNVQAFYSMPAHDLIMDGDRVLGAQARSPRGFCEFYGNIILACGGFEANPRMRRQFLGNGTEFAIVRGTRFNTGVMLERALAAGAQAQGHWGGYHCAPQDVDAPKIGDMKTLDKWERYSFPYYIMVNKAGKRFVDEGEDELSLIYSKVGAAVAQEQDAKAFQLFDRKTAHLVNEKYLTYGTPVEDDTPEGLAKKMGINIDNFMQTVKSYNAATSKDHSKFDPYTNDGLSTTDGCTPRKSNWALPIDSPPYTAYALIVGISFTFGGIKTNQSGQILNNEDNMMPGLYAAGEITGGFYYG</sequence>
<comment type="caution">
    <text evidence="1">The sequence shown here is derived from an EMBL/GenBank/DDBJ whole genome shotgun (WGS) entry which is preliminary data.</text>
</comment>
<dbReference type="Proteomes" id="UP001281147">
    <property type="component" value="Unassembled WGS sequence"/>
</dbReference>
<evidence type="ECO:0000313" key="1">
    <source>
        <dbReference type="EMBL" id="KAK3720371.1"/>
    </source>
</evidence>
<accession>A0ACC3NNP6</accession>
<reference evidence="1" key="1">
    <citation type="submission" date="2023-07" db="EMBL/GenBank/DDBJ databases">
        <title>Black Yeasts Isolated from many extreme environments.</title>
        <authorList>
            <person name="Coleine C."/>
            <person name="Stajich J.E."/>
            <person name="Selbmann L."/>
        </authorList>
    </citation>
    <scope>NUCLEOTIDE SEQUENCE</scope>
    <source>
        <strain evidence="1">CCFEE 5714</strain>
    </source>
</reference>
<gene>
    <name evidence="1" type="ORF">LTR37_003782</name>
</gene>
<name>A0ACC3NNP6_9PEZI</name>
<evidence type="ECO:0000313" key="2">
    <source>
        <dbReference type="Proteomes" id="UP001281147"/>
    </source>
</evidence>
<proteinExistence type="predicted"/>
<keyword evidence="2" id="KW-1185">Reference proteome</keyword>